<name>A0A919TUB7_9ACTN</name>
<reference evidence="2" key="1">
    <citation type="submission" date="2021-01" db="EMBL/GenBank/DDBJ databases">
        <title>Whole genome shotgun sequence of Actinoplanes tereljensis NBRC 105297.</title>
        <authorList>
            <person name="Komaki H."/>
            <person name="Tamura T."/>
        </authorList>
    </citation>
    <scope>NUCLEOTIDE SEQUENCE</scope>
    <source>
        <strain evidence="2">NBRC 105297</strain>
    </source>
</reference>
<gene>
    <name evidence="2" type="ORF">Ate02nite_39150</name>
</gene>
<organism evidence="2 3">
    <name type="scientific">Paractinoplanes tereljensis</name>
    <dbReference type="NCBI Taxonomy" id="571912"/>
    <lineage>
        <taxon>Bacteria</taxon>
        <taxon>Bacillati</taxon>
        <taxon>Actinomycetota</taxon>
        <taxon>Actinomycetes</taxon>
        <taxon>Micromonosporales</taxon>
        <taxon>Micromonosporaceae</taxon>
        <taxon>Paractinoplanes</taxon>
    </lineage>
</organism>
<evidence type="ECO:0000313" key="3">
    <source>
        <dbReference type="Proteomes" id="UP000623608"/>
    </source>
</evidence>
<accession>A0A919TUB7</accession>
<evidence type="ECO:0000313" key="2">
    <source>
        <dbReference type="EMBL" id="GIF21185.1"/>
    </source>
</evidence>
<dbReference type="AlphaFoldDB" id="A0A919TUB7"/>
<comment type="caution">
    <text evidence="2">The sequence shown here is derived from an EMBL/GenBank/DDBJ whole genome shotgun (WGS) entry which is preliminary data.</text>
</comment>
<protein>
    <submittedName>
        <fullName evidence="2">Uncharacterized protein</fullName>
    </submittedName>
</protein>
<keyword evidence="3" id="KW-1185">Reference proteome</keyword>
<sequence>MGTKKPLTQEGFAVLCPQLAAEAARPAKKQERPGHGLHGTGRRPQTATGITELAGSASLRGAIAF</sequence>
<evidence type="ECO:0000256" key="1">
    <source>
        <dbReference type="SAM" id="MobiDB-lite"/>
    </source>
</evidence>
<dbReference type="Proteomes" id="UP000623608">
    <property type="component" value="Unassembled WGS sequence"/>
</dbReference>
<dbReference type="EMBL" id="BOMY01000025">
    <property type="protein sequence ID" value="GIF21185.1"/>
    <property type="molecule type" value="Genomic_DNA"/>
</dbReference>
<proteinExistence type="predicted"/>
<feature type="region of interest" description="Disordered" evidence="1">
    <location>
        <begin position="21"/>
        <end position="49"/>
    </location>
</feature>